<dbReference type="SMR" id="A0A482XLP4"/>
<dbReference type="OrthoDB" id="340681at2759"/>
<gene>
    <name evidence="2" type="ORF">LSTR_LSTR002606</name>
</gene>
<feature type="region of interest" description="Disordered" evidence="1">
    <location>
        <begin position="152"/>
        <end position="182"/>
    </location>
</feature>
<evidence type="ECO:0000313" key="3">
    <source>
        <dbReference type="Proteomes" id="UP000291343"/>
    </source>
</evidence>
<keyword evidence="3" id="KW-1185">Reference proteome</keyword>
<reference evidence="2 3" key="1">
    <citation type="journal article" date="2017" name="Gigascience">
        <title>Genome sequence of the small brown planthopper, Laodelphax striatellus.</title>
        <authorList>
            <person name="Zhu J."/>
            <person name="Jiang F."/>
            <person name="Wang X."/>
            <person name="Yang P."/>
            <person name="Bao Y."/>
            <person name="Zhao W."/>
            <person name="Wang W."/>
            <person name="Lu H."/>
            <person name="Wang Q."/>
            <person name="Cui N."/>
            <person name="Li J."/>
            <person name="Chen X."/>
            <person name="Luo L."/>
            <person name="Yu J."/>
            <person name="Kang L."/>
            <person name="Cui F."/>
        </authorList>
    </citation>
    <scope>NUCLEOTIDE SEQUENCE [LARGE SCALE GENOMIC DNA]</scope>
    <source>
        <strain evidence="2">Lst14</strain>
    </source>
</reference>
<comment type="caution">
    <text evidence="2">The sequence shown here is derived from an EMBL/GenBank/DDBJ whole genome shotgun (WGS) entry which is preliminary data.</text>
</comment>
<dbReference type="PANTHER" id="PTHR12069:SF0">
    <property type="entry name" value="DNA-DIRECTED RNA POLYMERASE III SUBUNIT RPC5"/>
    <property type="match status" value="1"/>
</dbReference>
<protein>
    <submittedName>
        <fullName evidence="2">Uncharacterized protein</fullName>
    </submittedName>
</protein>
<dbReference type="STRING" id="195883.A0A482XLP4"/>
<dbReference type="EMBL" id="QKKF02005739">
    <property type="protein sequence ID" value="RZF46743.1"/>
    <property type="molecule type" value="Genomic_DNA"/>
</dbReference>
<name>A0A482XLP4_LAOST</name>
<dbReference type="Proteomes" id="UP000291343">
    <property type="component" value="Unassembled WGS sequence"/>
</dbReference>
<dbReference type="PANTHER" id="PTHR12069">
    <property type="entry name" value="DNA-DIRECTED RNA POLYMERASES III 80 KDA POLYPEPTIDE RNA POLYMERASE III SUBUNIT 5"/>
    <property type="match status" value="1"/>
</dbReference>
<dbReference type="InParanoid" id="A0A482XLP4"/>
<dbReference type="GO" id="GO:0042797">
    <property type="term" value="P:tRNA transcription by RNA polymerase III"/>
    <property type="evidence" value="ECO:0007669"/>
    <property type="project" value="TreeGrafter"/>
</dbReference>
<dbReference type="Pfam" id="PF04801">
    <property type="entry name" value="RPC5"/>
    <property type="match status" value="1"/>
</dbReference>
<dbReference type="AlphaFoldDB" id="A0A482XLP4"/>
<feature type="region of interest" description="Disordered" evidence="1">
    <location>
        <begin position="252"/>
        <end position="282"/>
    </location>
</feature>
<dbReference type="GO" id="GO:0005666">
    <property type="term" value="C:RNA polymerase III complex"/>
    <property type="evidence" value="ECO:0007669"/>
    <property type="project" value="TreeGrafter"/>
</dbReference>
<dbReference type="InterPro" id="IPR006886">
    <property type="entry name" value="RNA_pol_III_Rpc5"/>
</dbReference>
<dbReference type="FunCoup" id="A0A482XLP4">
    <property type="interactions" value="1432"/>
</dbReference>
<evidence type="ECO:0000313" key="2">
    <source>
        <dbReference type="EMBL" id="RZF46743.1"/>
    </source>
</evidence>
<proteinExistence type="predicted"/>
<sequence>MSDDEDDSVVEEYPVYLSHDLEDRLYILQYPLRPSGSSFDSSKVIKFAIKPENQEVTMEVSLDTQSNNYDLSHGEQIAINVDGSSQKNSQEKYFNSQVMDKLTFQSTKSLTDIDTVAVACVKDKKVVISPVAGVISMQPTFPFLDITDKKAREEAKERGDDASGGEEEEEKQVTVKFARQESERMKKARERSFNYLSKKSAEEPWYNTIYHSSDSEESMLERAKLLSISESQEDHTAALNMKPSDYMDSLFPAAQEQTWTAKPAKPPHPAKATTERAGQSSS</sequence>
<evidence type="ECO:0000256" key="1">
    <source>
        <dbReference type="SAM" id="MobiDB-lite"/>
    </source>
</evidence>
<feature type="compositionally biased region" description="Basic and acidic residues" evidence="1">
    <location>
        <begin position="152"/>
        <end position="161"/>
    </location>
</feature>
<organism evidence="2 3">
    <name type="scientific">Laodelphax striatellus</name>
    <name type="common">Small brown planthopper</name>
    <name type="synonym">Delphax striatella</name>
    <dbReference type="NCBI Taxonomy" id="195883"/>
    <lineage>
        <taxon>Eukaryota</taxon>
        <taxon>Metazoa</taxon>
        <taxon>Ecdysozoa</taxon>
        <taxon>Arthropoda</taxon>
        <taxon>Hexapoda</taxon>
        <taxon>Insecta</taxon>
        <taxon>Pterygota</taxon>
        <taxon>Neoptera</taxon>
        <taxon>Paraneoptera</taxon>
        <taxon>Hemiptera</taxon>
        <taxon>Auchenorrhyncha</taxon>
        <taxon>Fulgoroidea</taxon>
        <taxon>Delphacidae</taxon>
        <taxon>Criomorphinae</taxon>
        <taxon>Laodelphax</taxon>
    </lineage>
</organism>
<accession>A0A482XLP4</accession>